<protein>
    <recommendedName>
        <fullName evidence="5">Putative pre-16S rRNA nuclease</fullName>
        <ecNumber evidence="5">3.1.-.-</ecNumber>
    </recommendedName>
</protein>
<keyword evidence="1 5" id="KW-0963">Cytoplasm</keyword>
<reference evidence="7" key="1">
    <citation type="submission" date="2020-02" db="EMBL/GenBank/DDBJ databases">
        <authorList>
            <person name="Meier V. D."/>
        </authorList>
    </citation>
    <scope>NUCLEOTIDE SEQUENCE</scope>
    <source>
        <strain evidence="7">AVDCRST_MAG49</strain>
    </source>
</reference>
<dbReference type="Gene3D" id="3.30.420.140">
    <property type="entry name" value="YqgF/RNase H-like domain"/>
    <property type="match status" value="1"/>
</dbReference>
<dbReference type="GO" id="GO:0004518">
    <property type="term" value="F:nuclease activity"/>
    <property type="evidence" value="ECO:0007669"/>
    <property type="project" value="UniProtKB-KW"/>
</dbReference>
<dbReference type="GO" id="GO:0000967">
    <property type="term" value="P:rRNA 5'-end processing"/>
    <property type="evidence" value="ECO:0007669"/>
    <property type="project" value="UniProtKB-UniRule"/>
</dbReference>
<dbReference type="InterPro" id="IPR006641">
    <property type="entry name" value="YqgF/RNaseH-like_dom"/>
</dbReference>
<evidence type="ECO:0000256" key="5">
    <source>
        <dbReference type="HAMAP-Rule" id="MF_00651"/>
    </source>
</evidence>
<dbReference type="InterPro" id="IPR037027">
    <property type="entry name" value="YqgF/RNaseH-like_dom_sf"/>
</dbReference>
<evidence type="ECO:0000256" key="1">
    <source>
        <dbReference type="ARBA" id="ARBA00022490"/>
    </source>
</evidence>
<dbReference type="CDD" id="cd16964">
    <property type="entry name" value="YqgF"/>
    <property type="match status" value="1"/>
</dbReference>
<keyword evidence="2 5" id="KW-0690">Ribosome biogenesis</keyword>
<dbReference type="GO" id="GO:0005829">
    <property type="term" value="C:cytosol"/>
    <property type="evidence" value="ECO:0007669"/>
    <property type="project" value="TreeGrafter"/>
</dbReference>
<evidence type="ECO:0000259" key="6">
    <source>
        <dbReference type="SMART" id="SM00732"/>
    </source>
</evidence>
<feature type="domain" description="YqgF/RNase H-like" evidence="6">
    <location>
        <begin position="1"/>
        <end position="96"/>
    </location>
</feature>
<sequence>MALDVGGRRTGVAVSDETWLIATPVGAVPRDRHDRAAFRRLADEWSVGRLVVGLPTGMSGREGPQAAEVRAYADPLAAALALPLDYWDERLTTTIAEKSLIAAGARRAERRERIDAVAAAVILQGYLDAARARRRRERPRLVEGDDAIG</sequence>
<dbReference type="NCBIfam" id="TIGR00250">
    <property type="entry name" value="RNAse_H_YqgF"/>
    <property type="match status" value="1"/>
</dbReference>
<dbReference type="InterPro" id="IPR012337">
    <property type="entry name" value="RNaseH-like_sf"/>
</dbReference>
<dbReference type="EC" id="3.1.-.-" evidence="5"/>
<gene>
    <name evidence="7" type="ORF">AVDCRST_MAG49-3443</name>
</gene>
<dbReference type="SMART" id="SM00732">
    <property type="entry name" value="YqgFc"/>
    <property type="match status" value="1"/>
</dbReference>
<accession>A0A6J4V7S2</accession>
<dbReference type="GO" id="GO:0016788">
    <property type="term" value="F:hydrolase activity, acting on ester bonds"/>
    <property type="evidence" value="ECO:0007669"/>
    <property type="project" value="UniProtKB-UniRule"/>
</dbReference>
<dbReference type="InterPro" id="IPR005227">
    <property type="entry name" value="YqgF"/>
</dbReference>
<comment type="similarity">
    <text evidence="5">Belongs to the YqgF HJR family.</text>
</comment>
<organism evidence="7">
    <name type="scientific">uncultured Thermomicrobiales bacterium</name>
    <dbReference type="NCBI Taxonomy" id="1645740"/>
    <lineage>
        <taxon>Bacteria</taxon>
        <taxon>Pseudomonadati</taxon>
        <taxon>Thermomicrobiota</taxon>
        <taxon>Thermomicrobia</taxon>
        <taxon>Thermomicrobiales</taxon>
        <taxon>environmental samples</taxon>
    </lineage>
</organism>
<evidence type="ECO:0000313" key="7">
    <source>
        <dbReference type="EMBL" id="CAA9569418.1"/>
    </source>
</evidence>
<dbReference type="SUPFAM" id="SSF53098">
    <property type="entry name" value="Ribonuclease H-like"/>
    <property type="match status" value="1"/>
</dbReference>
<keyword evidence="4 5" id="KW-0378">Hydrolase</keyword>
<dbReference type="PANTHER" id="PTHR33317">
    <property type="entry name" value="POLYNUCLEOTIDYL TRANSFERASE, RIBONUCLEASE H-LIKE SUPERFAMILY PROTEIN"/>
    <property type="match status" value="1"/>
</dbReference>
<dbReference type="PANTHER" id="PTHR33317:SF4">
    <property type="entry name" value="POLYNUCLEOTIDYL TRANSFERASE, RIBONUCLEASE H-LIKE SUPERFAMILY PROTEIN"/>
    <property type="match status" value="1"/>
</dbReference>
<evidence type="ECO:0000256" key="4">
    <source>
        <dbReference type="ARBA" id="ARBA00022801"/>
    </source>
</evidence>
<name>A0A6J4V7S2_9BACT</name>
<proteinExistence type="inferred from homology"/>
<evidence type="ECO:0000256" key="3">
    <source>
        <dbReference type="ARBA" id="ARBA00022722"/>
    </source>
</evidence>
<dbReference type="Pfam" id="PF03652">
    <property type="entry name" value="RuvX"/>
    <property type="match status" value="1"/>
</dbReference>
<dbReference type="HAMAP" id="MF_00651">
    <property type="entry name" value="Nuclease_YqgF"/>
    <property type="match status" value="1"/>
</dbReference>
<comment type="function">
    <text evidence="5">Could be a nuclease involved in processing of the 5'-end of pre-16S rRNA.</text>
</comment>
<comment type="subcellular location">
    <subcellularLocation>
        <location evidence="5">Cytoplasm</location>
    </subcellularLocation>
</comment>
<dbReference type="EMBL" id="CADCWG010000233">
    <property type="protein sequence ID" value="CAA9569418.1"/>
    <property type="molecule type" value="Genomic_DNA"/>
</dbReference>
<dbReference type="AlphaFoldDB" id="A0A6J4V7S2"/>
<evidence type="ECO:0000256" key="2">
    <source>
        <dbReference type="ARBA" id="ARBA00022517"/>
    </source>
</evidence>
<keyword evidence="3 5" id="KW-0540">Nuclease</keyword>